<evidence type="ECO:0000259" key="4">
    <source>
        <dbReference type="PROSITE" id="PS51194"/>
    </source>
</evidence>
<comment type="caution">
    <text evidence="5">The sequence shown here is derived from an EMBL/GenBank/DDBJ whole genome shotgun (WGS) entry which is preliminary data.</text>
</comment>
<dbReference type="PANTHER" id="PTHR14074">
    <property type="entry name" value="HELICASE WITH DEATH DOMAIN-RELATED"/>
    <property type="match status" value="1"/>
</dbReference>
<dbReference type="AlphaFoldDB" id="A0A8S1IKS7"/>
<dbReference type="Gene3D" id="2.170.150.30">
    <property type="entry name" value="RIG-I-like receptor, C-terminal regulatory domain"/>
    <property type="match status" value="1"/>
</dbReference>
<dbReference type="InterPro" id="IPR014001">
    <property type="entry name" value="Helicase_ATP-bd"/>
</dbReference>
<dbReference type="Proteomes" id="UP000708148">
    <property type="component" value="Unassembled WGS sequence"/>
</dbReference>
<dbReference type="InterPro" id="IPR051363">
    <property type="entry name" value="RLR_Helicase"/>
</dbReference>
<sequence length="1187" mass="133121">MAALWCSQCKQVLALAKDLRWFQDGSSDAVSLCSVPGTLLDSIEYKEPSLVGGKSKVQRKLHCKQCDEDIGARTKLGLCSGRDCFSYKKTVFVESQGKKFPGAKWKSVLQELCQAGVAELVSIAEGRPSATDPKVSIVLADPESLTDDTLQQLAKFELRDYQLEMTRVALKANSLICLPTGSGKTLIAAAVMHAMLRLNPQKMAVFVVNNVALVEQQARQLRQQIPHATVIAVHGQLEDEMEVRRAYKIARDRGADALVVTCGLLNGWLLSEDGMRMCDVCCLVLDEAHHATGNSDYVNLMKRFWMPLLEIYRPLVMGLTASPVDGTGDITDQKFSTQLDNLKTALQCRLCTPQNCSVYDHIALPTAYAVCAESPSHKDEHLREQIESYLKKLMLLAGNLHVTGLFDACDSATSNKMRSLLRKELKKSRSKIKELGPVANEQAAQQRDKCMKLQLILEHLQDVLEVFDVNEVVGWTNATQVLINLFEKIKEGQHGTASKEQKAKHDLLCPVFKTWHADLARDRPPQEIREAVVSSRCQELVKILKEFIETEEAGQAIVFVGMRKTAKKLTTFLATKCPDIGLKLHPEAVVGHGQAGADGMEFEGQQDQVLNNFRRGFTRLLVATCVLEEGIDIPKCSLVVRFDEDTPIRALIQSRGRARAKDGRLIVICTSSKRVELLCNTVNQEHLILEALRKEMKRTDIHGGCGELPEACAKQELEVNPDTAPRWRPPPSASGQEVSKYPEWGADFGQDDLICDLTFGHGEDGDTTSDDGCESGTDGADFVQLAFTGIFTRQMYPPEDTMKSRLHGICDVLHWNKIVLPVRDILGVIEHHDFWVRPPGCAEYADDQRKFEREFWQHYFSEGHDDVWLQIHKKPNLAGRAVRLQVAKFTLGSWYNHHEFIAGAELGSVLRLSLDHSEREIVIEVDEVFSVEFNFWEVQDFIVVHASPDLTDVALHLTLRHPPRLYKVLKAEGTNVETRNRLTEIKEASGKIVDSDCFAQCLTYRLQLANPENKEAPFTPNITKCLKLFHGVGKRIFFAIVRKVPSADGGQSWNAGISPKCKHHSDPEVNYAWCCIRSSSGFVAERFDDVFFEELSHVPGVVACECLYIMVHDLGRSLFGTPASLFKRARWTYFNRSTVDGISGEGHAKVRRMVLTPTRMVFFEPDTMQVGEWFKCKTVLNAMEYVY</sequence>
<evidence type="ECO:0000256" key="1">
    <source>
        <dbReference type="ARBA" id="ARBA00022741"/>
    </source>
</evidence>
<dbReference type="SMART" id="SM00490">
    <property type="entry name" value="HELICc"/>
    <property type="match status" value="1"/>
</dbReference>
<keyword evidence="1" id="KW-0547">Nucleotide-binding</keyword>
<evidence type="ECO:0000259" key="3">
    <source>
        <dbReference type="PROSITE" id="PS51192"/>
    </source>
</evidence>
<gene>
    <name evidence="5" type="ORF">OSTQU699_LOCUS891</name>
</gene>
<reference evidence="5" key="1">
    <citation type="submission" date="2020-12" db="EMBL/GenBank/DDBJ databases">
        <authorList>
            <person name="Iha C."/>
        </authorList>
    </citation>
    <scope>NUCLEOTIDE SEQUENCE</scope>
</reference>
<evidence type="ECO:0000256" key="2">
    <source>
        <dbReference type="ARBA" id="ARBA00022840"/>
    </source>
</evidence>
<accession>A0A8S1IKS7</accession>
<evidence type="ECO:0000313" key="6">
    <source>
        <dbReference type="Proteomes" id="UP000708148"/>
    </source>
</evidence>
<dbReference type="PANTHER" id="PTHR14074:SF16">
    <property type="entry name" value="ANTIVIRAL INNATE IMMUNE RESPONSE RECEPTOR RIG-I"/>
    <property type="match status" value="1"/>
</dbReference>
<dbReference type="PROSITE" id="PS51192">
    <property type="entry name" value="HELICASE_ATP_BIND_1"/>
    <property type="match status" value="1"/>
</dbReference>
<feature type="domain" description="Helicase C-terminal" evidence="4">
    <location>
        <begin position="542"/>
        <end position="716"/>
    </location>
</feature>
<feature type="domain" description="Helicase ATP-binding" evidence="3">
    <location>
        <begin position="165"/>
        <end position="341"/>
    </location>
</feature>
<dbReference type="EMBL" id="CAJHUC010000358">
    <property type="protein sequence ID" value="CAD7695530.1"/>
    <property type="molecule type" value="Genomic_DNA"/>
</dbReference>
<dbReference type="OrthoDB" id="547171at2759"/>
<evidence type="ECO:0000313" key="5">
    <source>
        <dbReference type="EMBL" id="CAD7695530.1"/>
    </source>
</evidence>
<keyword evidence="2" id="KW-0067">ATP-binding</keyword>
<organism evidence="5 6">
    <name type="scientific">Ostreobium quekettii</name>
    <dbReference type="NCBI Taxonomy" id="121088"/>
    <lineage>
        <taxon>Eukaryota</taxon>
        <taxon>Viridiplantae</taxon>
        <taxon>Chlorophyta</taxon>
        <taxon>core chlorophytes</taxon>
        <taxon>Ulvophyceae</taxon>
        <taxon>TCBD clade</taxon>
        <taxon>Bryopsidales</taxon>
        <taxon>Ostreobineae</taxon>
        <taxon>Ostreobiaceae</taxon>
        <taxon>Ostreobium</taxon>
    </lineage>
</organism>
<dbReference type="InterPro" id="IPR001650">
    <property type="entry name" value="Helicase_C-like"/>
</dbReference>
<dbReference type="GO" id="GO:0005524">
    <property type="term" value="F:ATP binding"/>
    <property type="evidence" value="ECO:0007669"/>
    <property type="project" value="UniProtKB-KW"/>
</dbReference>
<dbReference type="GO" id="GO:0005737">
    <property type="term" value="C:cytoplasm"/>
    <property type="evidence" value="ECO:0007669"/>
    <property type="project" value="TreeGrafter"/>
</dbReference>
<dbReference type="InterPro" id="IPR027417">
    <property type="entry name" value="P-loop_NTPase"/>
</dbReference>
<dbReference type="GO" id="GO:0003676">
    <property type="term" value="F:nucleic acid binding"/>
    <property type="evidence" value="ECO:0007669"/>
    <property type="project" value="InterPro"/>
</dbReference>
<dbReference type="InterPro" id="IPR038557">
    <property type="entry name" value="RLR_C_sf"/>
</dbReference>
<dbReference type="SUPFAM" id="SSF52540">
    <property type="entry name" value="P-loop containing nucleoside triphosphate hydrolases"/>
    <property type="match status" value="1"/>
</dbReference>
<dbReference type="PROSITE" id="PS51194">
    <property type="entry name" value="HELICASE_CTER"/>
    <property type="match status" value="1"/>
</dbReference>
<keyword evidence="6" id="KW-1185">Reference proteome</keyword>
<dbReference type="Gene3D" id="3.40.50.300">
    <property type="entry name" value="P-loop containing nucleotide triphosphate hydrolases"/>
    <property type="match status" value="2"/>
</dbReference>
<dbReference type="SMART" id="SM00487">
    <property type="entry name" value="DEXDc"/>
    <property type="match status" value="1"/>
</dbReference>
<dbReference type="Pfam" id="PF00270">
    <property type="entry name" value="DEAD"/>
    <property type="match status" value="1"/>
</dbReference>
<protein>
    <submittedName>
        <fullName evidence="5">Uncharacterized protein</fullName>
    </submittedName>
</protein>
<name>A0A8S1IKS7_9CHLO</name>
<dbReference type="InterPro" id="IPR011545">
    <property type="entry name" value="DEAD/DEAH_box_helicase_dom"/>
</dbReference>
<dbReference type="Pfam" id="PF00271">
    <property type="entry name" value="Helicase_C"/>
    <property type="match status" value="1"/>
</dbReference>
<proteinExistence type="predicted"/>